<dbReference type="AlphaFoldDB" id="A0A518EMV6"/>
<proteinExistence type="predicted"/>
<feature type="coiled-coil region" evidence="1">
    <location>
        <begin position="211"/>
        <end position="238"/>
    </location>
</feature>
<keyword evidence="1" id="KW-0175">Coiled coil</keyword>
<protein>
    <submittedName>
        <fullName evidence="2">Uncharacterized protein</fullName>
    </submittedName>
</protein>
<name>A0A518EMV6_9BACT</name>
<evidence type="ECO:0000313" key="3">
    <source>
        <dbReference type="Proteomes" id="UP000320390"/>
    </source>
</evidence>
<evidence type="ECO:0000256" key="1">
    <source>
        <dbReference type="SAM" id="Coils"/>
    </source>
</evidence>
<sequence length="258" mass="28844">MSSSPQPTSNAAPVVRGATAKAILKLTWDYPVYQPETKEVTEGSTARSVQRALSREEAMKAIAGNDPRPLLVLRECKVCNGTDDALLKGGVDNEKTFLLARWFHCVKLPVDVMEEDHPFHNAFTLEQPEHLFVCSADGSNHDPLESDTSRVKLWESMKGVIAKEYKGKPDSSVKKIAKIIDKMDVIDERYLDLKASHDAILEKDGPDSRKLAKFVKEINKCESERLELSQEIEKATQLELKRQANAKEIADAAKKNEL</sequence>
<gene>
    <name evidence="2" type="ORF">Poly30_09210</name>
</gene>
<organism evidence="2 3">
    <name type="scientific">Saltatorellus ferox</name>
    <dbReference type="NCBI Taxonomy" id="2528018"/>
    <lineage>
        <taxon>Bacteria</taxon>
        <taxon>Pseudomonadati</taxon>
        <taxon>Planctomycetota</taxon>
        <taxon>Planctomycetia</taxon>
        <taxon>Planctomycetia incertae sedis</taxon>
        <taxon>Saltatorellus</taxon>
    </lineage>
</organism>
<dbReference type="EMBL" id="CP036434">
    <property type="protein sequence ID" value="QDV05424.1"/>
    <property type="molecule type" value="Genomic_DNA"/>
</dbReference>
<evidence type="ECO:0000313" key="2">
    <source>
        <dbReference type="EMBL" id="QDV05424.1"/>
    </source>
</evidence>
<dbReference type="Proteomes" id="UP000320390">
    <property type="component" value="Chromosome"/>
</dbReference>
<reference evidence="2 3" key="1">
    <citation type="submission" date="2019-02" db="EMBL/GenBank/DDBJ databases">
        <title>Deep-cultivation of Planctomycetes and their phenomic and genomic characterization uncovers novel biology.</title>
        <authorList>
            <person name="Wiegand S."/>
            <person name="Jogler M."/>
            <person name="Boedeker C."/>
            <person name="Pinto D."/>
            <person name="Vollmers J."/>
            <person name="Rivas-Marin E."/>
            <person name="Kohn T."/>
            <person name="Peeters S.H."/>
            <person name="Heuer A."/>
            <person name="Rast P."/>
            <person name="Oberbeckmann S."/>
            <person name="Bunk B."/>
            <person name="Jeske O."/>
            <person name="Meyerdierks A."/>
            <person name="Storesund J.E."/>
            <person name="Kallscheuer N."/>
            <person name="Luecker S."/>
            <person name="Lage O.M."/>
            <person name="Pohl T."/>
            <person name="Merkel B.J."/>
            <person name="Hornburger P."/>
            <person name="Mueller R.-W."/>
            <person name="Bruemmer F."/>
            <person name="Labrenz M."/>
            <person name="Spormann A.M."/>
            <person name="Op den Camp H."/>
            <person name="Overmann J."/>
            <person name="Amann R."/>
            <person name="Jetten M.S.M."/>
            <person name="Mascher T."/>
            <person name="Medema M.H."/>
            <person name="Devos D.P."/>
            <person name="Kaster A.-K."/>
            <person name="Ovreas L."/>
            <person name="Rohde M."/>
            <person name="Galperin M.Y."/>
            <person name="Jogler C."/>
        </authorList>
    </citation>
    <scope>NUCLEOTIDE SEQUENCE [LARGE SCALE GENOMIC DNA]</scope>
    <source>
        <strain evidence="2 3">Poly30</strain>
    </source>
</reference>
<accession>A0A518EMV6</accession>
<keyword evidence="3" id="KW-1185">Reference proteome</keyword>